<organism evidence="1 2">
    <name type="scientific">Alectoria fallacina</name>
    <dbReference type="NCBI Taxonomy" id="1903189"/>
    <lineage>
        <taxon>Eukaryota</taxon>
        <taxon>Fungi</taxon>
        <taxon>Dikarya</taxon>
        <taxon>Ascomycota</taxon>
        <taxon>Pezizomycotina</taxon>
        <taxon>Lecanoromycetes</taxon>
        <taxon>OSLEUM clade</taxon>
        <taxon>Lecanoromycetidae</taxon>
        <taxon>Lecanorales</taxon>
        <taxon>Lecanorineae</taxon>
        <taxon>Parmeliaceae</taxon>
        <taxon>Alectoria</taxon>
    </lineage>
</organism>
<dbReference type="EMBL" id="CAJPDR010000137">
    <property type="protein sequence ID" value="CAF9920585.1"/>
    <property type="molecule type" value="Genomic_DNA"/>
</dbReference>
<evidence type="ECO:0000313" key="1">
    <source>
        <dbReference type="EMBL" id="CAF9920585.1"/>
    </source>
</evidence>
<name>A0A8H3IMD2_9LECA</name>
<dbReference type="AlphaFoldDB" id="A0A8H3IMD2"/>
<keyword evidence="2" id="KW-1185">Reference proteome</keyword>
<evidence type="ECO:0000313" key="2">
    <source>
        <dbReference type="Proteomes" id="UP000664203"/>
    </source>
</evidence>
<comment type="caution">
    <text evidence="1">The sequence shown here is derived from an EMBL/GenBank/DDBJ whole genome shotgun (WGS) entry which is preliminary data.</text>
</comment>
<accession>A0A8H3IMD2</accession>
<protein>
    <submittedName>
        <fullName evidence="1">Uncharacterized protein</fullName>
    </submittedName>
</protein>
<proteinExistence type="predicted"/>
<gene>
    <name evidence="1" type="ORF">ALECFALPRED_001577</name>
</gene>
<reference evidence="1" key="1">
    <citation type="submission" date="2021-03" db="EMBL/GenBank/DDBJ databases">
        <authorList>
            <person name="Tagirdzhanova G."/>
        </authorList>
    </citation>
    <scope>NUCLEOTIDE SEQUENCE</scope>
</reference>
<sequence>MGVMMTCQTHNDGTFDTQDRVTLLNGWIAYRALPANSGGPFLAGLSETVFCTSEASCLTVGINNGAGEIWGQANNWADDDTATFNGH</sequence>
<dbReference type="Proteomes" id="UP000664203">
    <property type="component" value="Unassembled WGS sequence"/>
</dbReference>
<feature type="non-terminal residue" evidence="1">
    <location>
        <position position="87"/>
    </location>
</feature>